<name>A0ABS2P3D2_9BACI</name>
<gene>
    <name evidence="2" type="ORF">JOC95_003355</name>
</gene>
<dbReference type="Proteomes" id="UP000737402">
    <property type="component" value="Unassembled WGS sequence"/>
</dbReference>
<evidence type="ECO:0000313" key="2">
    <source>
        <dbReference type="EMBL" id="MBM7621466.1"/>
    </source>
</evidence>
<proteinExistence type="predicted"/>
<protein>
    <submittedName>
        <fullName evidence="2">Uncharacterized protein</fullName>
    </submittedName>
</protein>
<keyword evidence="3" id="KW-1185">Reference proteome</keyword>
<keyword evidence="1" id="KW-0812">Transmembrane</keyword>
<comment type="caution">
    <text evidence="2">The sequence shown here is derived from an EMBL/GenBank/DDBJ whole genome shotgun (WGS) entry which is preliminary data.</text>
</comment>
<evidence type="ECO:0000313" key="3">
    <source>
        <dbReference type="Proteomes" id="UP000737402"/>
    </source>
</evidence>
<accession>A0ABS2P3D2</accession>
<keyword evidence="1" id="KW-0472">Membrane</keyword>
<sequence>MEMELTLRELEELGLSKEHLLVIPLDKIKYQSKLIDSMHRSDGRSLMDLSAIFGIIFMLLGVIYGYVLYWGPILWGLIGLVFGVGLGFIVDYYITKKSENNMRKRGSDADLILMIRCEKDNQENIERVLWNNLVLGVGVLER</sequence>
<feature type="transmembrane region" description="Helical" evidence="1">
    <location>
        <begin position="73"/>
        <end position="94"/>
    </location>
</feature>
<keyword evidence="1" id="KW-1133">Transmembrane helix</keyword>
<organism evidence="2 3">
    <name type="scientific">Sutcliffiella tianshenii</name>
    <dbReference type="NCBI Taxonomy" id="1463404"/>
    <lineage>
        <taxon>Bacteria</taxon>
        <taxon>Bacillati</taxon>
        <taxon>Bacillota</taxon>
        <taxon>Bacilli</taxon>
        <taxon>Bacillales</taxon>
        <taxon>Bacillaceae</taxon>
        <taxon>Sutcliffiella</taxon>
    </lineage>
</organism>
<feature type="transmembrane region" description="Helical" evidence="1">
    <location>
        <begin position="46"/>
        <end position="67"/>
    </location>
</feature>
<dbReference type="EMBL" id="JAFBED010000008">
    <property type="protein sequence ID" value="MBM7621466.1"/>
    <property type="molecule type" value="Genomic_DNA"/>
</dbReference>
<evidence type="ECO:0000256" key="1">
    <source>
        <dbReference type="SAM" id="Phobius"/>
    </source>
</evidence>
<reference evidence="2 3" key="1">
    <citation type="submission" date="2021-01" db="EMBL/GenBank/DDBJ databases">
        <title>Genomic Encyclopedia of Type Strains, Phase IV (KMG-IV): sequencing the most valuable type-strain genomes for metagenomic binning, comparative biology and taxonomic classification.</title>
        <authorList>
            <person name="Goeker M."/>
        </authorList>
    </citation>
    <scope>NUCLEOTIDE SEQUENCE [LARGE SCALE GENOMIC DNA]</scope>
    <source>
        <strain evidence="2 3">DSM 25879</strain>
    </source>
</reference>